<dbReference type="InterPro" id="IPR009057">
    <property type="entry name" value="Homeodomain-like_sf"/>
</dbReference>
<keyword evidence="4" id="KW-0808">Transferase</keyword>
<dbReference type="GO" id="GO:0003700">
    <property type="term" value="F:DNA-binding transcription factor activity"/>
    <property type="evidence" value="ECO:0007669"/>
    <property type="project" value="InterPro"/>
</dbReference>
<evidence type="ECO:0000256" key="2">
    <source>
        <dbReference type="ARBA" id="ARBA00012438"/>
    </source>
</evidence>
<dbReference type="SUPFAM" id="SSF47384">
    <property type="entry name" value="Homodimeric domain of signal transducing histidine kinase"/>
    <property type="match status" value="1"/>
</dbReference>
<keyword evidence="3 12" id="KW-0597">Phosphoprotein</keyword>
<dbReference type="CDD" id="cd00075">
    <property type="entry name" value="HATPase"/>
    <property type="match status" value="1"/>
</dbReference>
<dbReference type="Pfam" id="PF02518">
    <property type="entry name" value="HATPase_c"/>
    <property type="match status" value="1"/>
</dbReference>
<dbReference type="InterPro" id="IPR005467">
    <property type="entry name" value="His_kinase_dom"/>
</dbReference>
<dbReference type="Pfam" id="PF12833">
    <property type="entry name" value="HTH_18"/>
    <property type="match status" value="1"/>
</dbReference>
<feature type="transmembrane region" description="Helical" evidence="13">
    <location>
        <begin position="76"/>
        <end position="98"/>
    </location>
</feature>
<keyword evidence="9" id="KW-0805">Transcription regulation</keyword>
<dbReference type="PROSITE" id="PS01124">
    <property type="entry name" value="HTH_ARAC_FAMILY_2"/>
    <property type="match status" value="1"/>
</dbReference>
<dbReference type="GO" id="GO:0043565">
    <property type="term" value="F:sequence-specific DNA binding"/>
    <property type="evidence" value="ECO:0007669"/>
    <property type="project" value="InterPro"/>
</dbReference>
<organism evidence="17 18">
    <name type="scientific">Sphingobacterium spiritivorum ATCC 33300</name>
    <dbReference type="NCBI Taxonomy" id="525372"/>
    <lineage>
        <taxon>Bacteria</taxon>
        <taxon>Pseudomonadati</taxon>
        <taxon>Bacteroidota</taxon>
        <taxon>Sphingobacteriia</taxon>
        <taxon>Sphingobacteriales</taxon>
        <taxon>Sphingobacteriaceae</taxon>
        <taxon>Sphingobacterium</taxon>
    </lineage>
</organism>
<dbReference type="AlphaFoldDB" id="C2FUL2"/>
<evidence type="ECO:0000313" key="17">
    <source>
        <dbReference type="EMBL" id="EEI93345.1"/>
    </source>
</evidence>
<dbReference type="Pfam" id="PF00512">
    <property type="entry name" value="HisKA"/>
    <property type="match status" value="1"/>
</dbReference>
<dbReference type="PROSITE" id="PS50109">
    <property type="entry name" value="HIS_KIN"/>
    <property type="match status" value="1"/>
</dbReference>
<dbReference type="SMART" id="SM00387">
    <property type="entry name" value="HATPase_c"/>
    <property type="match status" value="1"/>
</dbReference>
<dbReference type="HOGENOM" id="CLU_000445_28_7_10"/>
<feature type="domain" description="Histidine kinase" evidence="15">
    <location>
        <begin position="142"/>
        <end position="357"/>
    </location>
</feature>
<dbReference type="EMBL" id="ACHB01000025">
    <property type="protein sequence ID" value="EEI93345.1"/>
    <property type="molecule type" value="Genomic_DNA"/>
</dbReference>
<proteinExistence type="predicted"/>
<feature type="domain" description="Response regulatory" evidence="16">
    <location>
        <begin position="403"/>
        <end position="518"/>
    </location>
</feature>
<dbReference type="GO" id="GO:0005524">
    <property type="term" value="F:ATP binding"/>
    <property type="evidence" value="ECO:0007669"/>
    <property type="project" value="UniProtKB-KW"/>
</dbReference>
<dbReference type="Proteomes" id="UP000006241">
    <property type="component" value="Unassembled WGS sequence"/>
</dbReference>
<evidence type="ECO:0000259" key="15">
    <source>
        <dbReference type="PROSITE" id="PS50109"/>
    </source>
</evidence>
<name>C2FUL2_SPHSI</name>
<feature type="domain" description="HTH araC/xylS-type" evidence="14">
    <location>
        <begin position="552"/>
        <end position="650"/>
    </location>
</feature>
<dbReference type="SUPFAM" id="SSF52172">
    <property type="entry name" value="CheY-like"/>
    <property type="match status" value="1"/>
</dbReference>
<dbReference type="SMART" id="SM00448">
    <property type="entry name" value="REC"/>
    <property type="match status" value="1"/>
</dbReference>
<dbReference type="InterPro" id="IPR003661">
    <property type="entry name" value="HisK_dim/P_dom"/>
</dbReference>
<evidence type="ECO:0000256" key="7">
    <source>
        <dbReference type="ARBA" id="ARBA00022840"/>
    </source>
</evidence>
<dbReference type="Gene3D" id="3.30.565.10">
    <property type="entry name" value="Histidine kinase-like ATPase, C-terminal domain"/>
    <property type="match status" value="1"/>
</dbReference>
<dbReference type="SUPFAM" id="SSF46689">
    <property type="entry name" value="Homeodomain-like"/>
    <property type="match status" value="1"/>
</dbReference>
<dbReference type="CDD" id="cd00082">
    <property type="entry name" value="HisKA"/>
    <property type="match status" value="1"/>
</dbReference>
<dbReference type="InterPro" id="IPR018062">
    <property type="entry name" value="HTH_AraC-typ_CS"/>
</dbReference>
<accession>C2FUL2</accession>
<protein>
    <recommendedName>
        <fullName evidence="2">histidine kinase</fullName>
        <ecNumber evidence="2">2.7.13.3</ecNumber>
    </recommendedName>
</protein>
<evidence type="ECO:0000256" key="10">
    <source>
        <dbReference type="ARBA" id="ARBA00023125"/>
    </source>
</evidence>
<evidence type="ECO:0000256" key="5">
    <source>
        <dbReference type="ARBA" id="ARBA00022741"/>
    </source>
</evidence>
<dbReference type="InterPro" id="IPR036097">
    <property type="entry name" value="HisK_dim/P_sf"/>
</dbReference>
<dbReference type="Pfam" id="PF00072">
    <property type="entry name" value="Response_reg"/>
    <property type="match status" value="1"/>
</dbReference>
<dbReference type="FunFam" id="3.30.565.10:FF:000037">
    <property type="entry name" value="Hybrid sensor histidine kinase/response regulator"/>
    <property type="match status" value="1"/>
</dbReference>
<evidence type="ECO:0000256" key="13">
    <source>
        <dbReference type="SAM" id="Phobius"/>
    </source>
</evidence>
<evidence type="ECO:0000259" key="14">
    <source>
        <dbReference type="PROSITE" id="PS01124"/>
    </source>
</evidence>
<dbReference type="PRINTS" id="PR00344">
    <property type="entry name" value="BCTRLSENSOR"/>
</dbReference>
<evidence type="ECO:0000259" key="16">
    <source>
        <dbReference type="PROSITE" id="PS50110"/>
    </source>
</evidence>
<keyword evidence="6 17" id="KW-0418">Kinase</keyword>
<dbReference type="InterPro" id="IPR018060">
    <property type="entry name" value="HTH_AraC"/>
</dbReference>
<evidence type="ECO:0000256" key="11">
    <source>
        <dbReference type="ARBA" id="ARBA00023163"/>
    </source>
</evidence>
<dbReference type="PROSITE" id="PS00041">
    <property type="entry name" value="HTH_ARAC_FAMILY_1"/>
    <property type="match status" value="1"/>
</dbReference>
<keyword evidence="7" id="KW-0067">ATP-binding</keyword>
<evidence type="ECO:0000256" key="3">
    <source>
        <dbReference type="ARBA" id="ARBA00022553"/>
    </source>
</evidence>
<dbReference type="Gene3D" id="1.10.287.130">
    <property type="match status" value="1"/>
</dbReference>
<keyword evidence="13" id="KW-0472">Membrane</keyword>
<evidence type="ECO:0000256" key="8">
    <source>
        <dbReference type="ARBA" id="ARBA00023012"/>
    </source>
</evidence>
<comment type="catalytic activity">
    <reaction evidence="1">
        <text>ATP + protein L-histidine = ADP + protein N-phospho-L-histidine.</text>
        <dbReference type="EC" id="2.7.13.3"/>
    </reaction>
</comment>
<dbReference type="PANTHER" id="PTHR43547:SF2">
    <property type="entry name" value="HYBRID SIGNAL TRANSDUCTION HISTIDINE KINASE C"/>
    <property type="match status" value="1"/>
</dbReference>
<evidence type="ECO:0000256" key="9">
    <source>
        <dbReference type="ARBA" id="ARBA00023015"/>
    </source>
</evidence>
<dbReference type="InterPro" id="IPR001789">
    <property type="entry name" value="Sig_transdc_resp-reg_receiver"/>
</dbReference>
<dbReference type="Gene3D" id="3.40.50.2300">
    <property type="match status" value="1"/>
</dbReference>
<keyword evidence="13" id="KW-1133">Transmembrane helix</keyword>
<keyword evidence="10" id="KW-0238">DNA-binding</keyword>
<dbReference type="PANTHER" id="PTHR43547">
    <property type="entry name" value="TWO-COMPONENT HISTIDINE KINASE"/>
    <property type="match status" value="1"/>
</dbReference>
<dbReference type="GO" id="GO:0000155">
    <property type="term" value="F:phosphorelay sensor kinase activity"/>
    <property type="evidence" value="ECO:0007669"/>
    <property type="project" value="InterPro"/>
</dbReference>
<dbReference type="InterPro" id="IPR004358">
    <property type="entry name" value="Sig_transdc_His_kin-like_C"/>
</dbReference>
<evidence type="ECO:0000256" key="1">
    <source>
        <dbReference type="ARBA" id="ARBA00000085"/>
    </source>
</evidence>
<evidence type="ECO:0000256" key="6">
    <source>
        <dbReference type="ARBA" id="ARBA00022777"/>
    </source>
</evidence>
<dbReference type="SMART" id="SM00342">
    <property type="entry name" value="HTH_ARAC"/>
    <property type="match status" value="1"/>
</dbReference>
<dbReference type="InterPro" id="IPR036890">
    <property type="entry name" value="HATPase_C_sf"/>
</dbReference>
<dbReference type="SUPFAM" id="SSF55874">
    <property type="entry name" value="ATPase domain of HSP90 chaperone/DNA topoisomerase II/histidine kinase"/>
    <property type="match status" value="1"/>
</dbReference>
<evidence type="ECO:0000256" key="4">
    <source>
        <dbReference type="ARBA" id="ARBA00022679"/>
    </source>
</evidence>
<dbReference type="Gene3D" id="1.10.10.60">
    <property type="entry name" value="Homeodomain-like"/>
    <property type="match status" value="2"/>
</dbReference>
<evidence type="ECO:0000313" key="18">
    <source>
        <dbReference type="Proteomes" id="UP000006241"/>
    </source>
</evidence>
<keyword evidence="11" id="KW-0804">Transcription</keyword>
<dbReference type="SMART" id="SM00388">
    <property type="entry name" value="HisKA"/>
    <property type="match status" value="1"/>
</dbReference>
<reference evidence="17 18" key="1">
    <citation type="submission" date="2009-01" db="EMBL/GenBank/DDBJ databases">
        <authorList>
            <person name="Qin X."/>
            <person name="Bachman B."/>
            <person name="Battles P."/>
            <person name="Bell A."/>
            <person name="Bess C."/>
            <person name="Bickham C."/>
            <person name="Chaboub L."/>
            <person name="Chen D."/>
            <person name="Coyle M."/>
            <person name="Deiros D.R."/>
            <person name="Dinh H."/>
            <person name="Forbes L."/>
            <person name="Fowler G."/>
            <person name="Francisco L."/>
            <person name="Fu Q."/>
            <person name="Gubbala S."/>
            <person name="Hale W."/>
            <person name="Han Y."/>
            <person name="Hemphill L."/>
            <person name="Highlander S.K."/>
            <person name="Hirani K."/>
            <person name="Hogues M."/>
            <person name="Jackson L."/>
            <person name="Jakkamsetti A."/>
            <person name="Javaid M."/>
            <person name="Jiang H."/>
            <person name="Korchina V."/>
            <person name="Kovar C."/>
            <person name="Lara F."/>
            <person name="Lee S."/>
            <person name="Mata R."/>
            <person name="Mathew T."/>
            <person name="Moen C."/>
            <person name="Morales K."/>
            <person name="Munidasa M."/>
            <person name="Nazareth L."/>
            <person name="Ngo R."/>
            <person name="Nguyen L."/>
            <person name="Okwuonu G."/>
            <person name="Ongeri F."/>
            <person name="Patil S."/>
            <person name="Petrosino J."/>
            <person name="Pham C."/>
            <person name="Pham P."/>
            <person name="Pu L.-L."/>
            <person name="Puazo M."/>
            <person name="Raj R."/>
            <person name="Reid J."/>
            <person name="Rouhana J."/>
            <person name="Saada N."/>
            <person name="Shang Y."/>
            <person name="Simmons D."/>
            <person name="Thornton R."/>
            <person name="Warren J."/>
            <person name="Weissenberger G."/>
            <person name="Zhang J."/>
            <person name="Zhang L."/>
            <person name="Zhou C."/>
            <person name="Zhu D."/>
            <person name="Muzny D."/>
            <person name="Worley K."/>
            <person name="Gibbs R."/>
        </authorList>
    </citation>
    <scope>NUCLEOTIDE SEQUENCE [LARGE SCALE GENOMIC DNA]</scope>
    <source>
        <strain evidence="17 18">ATCC 33300</strain>
    </source>
</reference>
<evidence type="ECO:0000256" key="12">
    <source>
        <dbReference type="PROSITE-ProRule" id="PRU00169"/>
    </source>
</evidence>
<dbReference type="InterPro" id="IPR011006">
    <property type="entry name" value="CheY-like_superfamily"/>
</dbReference>
<dbReference type="InterPro" id="IPR003594">
    <property type="entry name" value="HATPase_dom"/>
</dbReference>
<keyword evidence="8" id="KW-0902">Two-component regulatory system</keyword>
<keyword evidence="13" id="KW-0812">Transmembrane</keyword>
<keyword evidence="5" id="KW-0547">Nucleotide-binding</keyword>
<feature type="modified residue" description="4-aspartylphosphate" evidence="12">
    <location>
        <position position="451"/>
    </location>
</feature>
<dbReference type="PROSITE" id="PS50110">
    <property type="entry name" value="RESPONSE_REGULATORY"/>
    <property type="match status" value="1"/>
</dbReference>
<dbReference type="EC" id="2.7.13.3" evidence="2"/>
<gene>
    <name evidence="17" type="ORF">HMPREF0765_1018</name>
</gene>
<sequence>MLYPTGGAEAIRTAMAILLKRPYQRDNLLGTLVIDSSNANLMALQSEKIELQQADIDRQQVLMSEQSKIYNDQKTILNVVIISLVLAVVFGGLSVIVIKSNWNKNKHLESQNTEILQQQQQLIEMSLQVKESSEARSNFFTNVSHEFKTPLTLILAPVDELLKEKGISKDNKEQLQRIQRSAHKLLKLVSELIDIHKISKSKIKLQSASVKVDHFMHQIITSFKPLSTKHRISLSYTNRAQIKELWFDEYLMEQVMSNLLSNAFKFTEKNGKIDIILERNTFGDHVYLRIIDNGRGISPEHLDHVFDPFYQVGYSPNGSGIGLSYVQEIVTLHHGLITVSSKVNEGSCFTIRLPIGHAHLKDAERRQAAIPAASMSNQTLLIDNDNPRFIEEEVSFISGKLPSILLIDDHADIRLFLKELLKSEYNIYTADNYDRAVQLAINKLPDLIVCDVMLPYKSGIDILNRLKFDAQTSHIPIVLLTAIDSDEGKIAGLKAMADAYLTKPFSADHIKAVIENLLYLRRELKERYISEIEIAAEFADRNHSEQDKRFLNNLSAIVETRLSNAKLSVEDISTELNMSRVQLYRKVKTLLQCSINEYLLQRRLKKAKHLILEGFNINEIAEKVGFSSSAYFTSTFKKRFGMTPTNFKREKIK</sequence>
<comment type="caution">
    <text evidence="17">The sequence shown here is derived from an EMBL/GenBank/DDBJ whole genome shotgun (WGS) entry which is preliminary data.</text>
</comment>